<dbReference type="GO" id="GO:0006364">
    <property type="term" value="P:rRNA processing"/>
    <property type="evidence" value="ECO:0007669"/>
    <property type="project" value="UniProtKB-KW"/>
</dbReference>
<keyword evidence="11" id="KW-1185">Reference proteome</keyword>
<feature type="region of interest" description="Disordered" evidence="9">
    <location>
        <begin position="512"/>
        <end position="561"/>
    </location>
</feature>
<dbReference type="Pfam" id="PF04410">
    <property type="entry name" value="Gar1"/>
    <property type="match status" value="1"/>
</dbReference>
<keyword evidence="6" id="KW-0597">Phosphoprotein</keyword>
<keyword evidence="7" id="KW-0694">RNA-binding</keyword>
<keyword evidence="8" id="KW-0539">Nucleus</keyword>
<dbReference type="GO" id="GO:0005634">
    <property type="term" value="C:nucleus"/>
    <property type="evidence" value="ECO:0007669"/>
    <property type="project" value="UniProtKB-SubCell"/>
</dbReference>
<feature type="region of interest" description="Disordered" evidence="9">
    <location>
        <begin position="14"/>
        <end position="101"/>
    </location>
</feature>
<dbReference type="GO" id="GO:0001522">
    <property type="term" value="P:pseudouridine synthesis"/>
    <property type="evidence" value="ECO:0007669"/>
    <property type="project" value="InterPro"/>
</dbReference>
<dbReference type="PANTHER" id="PTHR31633:SF1">
    <property type="entry name" value="H_ACA RIBONUCLEOPROTEIN COMPLEX NON-CORE SUBUNIT NAF1"/>
    <property type="match status" value="1"/>
</dbReference>
<comment type="caution">
    <text evidence="10">The sequence shown here is derived from an EMBL/GenBank/DDBJ whole genome shotgun (WGS) entry which is preliminary data.</text>
</comment>
<dbReference type="SUPFAM" id="SSF50447">
    <property type="entry name" value="Translation proteins"/>
    <property type="match status" value="1"/>
</dbReference>
<evidence type="ECO:0000256" key="3">
    <source>
        <dbReference type="ARBA" id="ARBA00021438"/>
    </source>
</evidence>
<evidence type="ECO:0000256" key="5">
    <source>
        <dbReference type="ARBA" id="ARBA00022552"/>
    </source>
</evidence>
<dbReference type="GO" id="GO:0003723">
    <property type="term" value="F:RNA binding"/>
    <property type="evidence" value="ECO:0007669"/>
    <property type="project" value="UniProtKB-KW"/>
</dbReference>
<feature type="compositionally biased region" description="Low complexity" evidence="9">
    <location>
        <begin position="32"/>
        <end position="42"/>
    </location>
</feature>
<reference evidence="10 11" key="1">
    <citation type="journal article" date="2019" name="Nat. Ecol. Evol.">
        <title>Megaphylogeny resolves global patterns of mushroom evolution.</title>
        <authorList>
            <person name="Varga T."/>
            <person name="Krizsan K."/>
            <person name="Foldi C."/>
            <person name="Dima B."/>
            <person name="Sanchez-Garcia M."/>
            <person name="Sanchez-Ramirez S."/>
            <person name="Szollosi G.J."/>
            <person name="Szarkandi J.G."/>
            <person name="Papp V."/>
            <person name="Albert L."/>
            <person name="Andreopoulos W."/>
            <person name="Angelini C."/>
            <person name="Antonin V."/>
            <person name="Barry K.W."/>
            <person name="Bougher N.L."/>
            <person name="Buchanan P."/>
            <person name="Buyck B."/>
            <person name="Bense V."/>
            <person name="Catcheside P."/>
            <person name="Chovatia M."/>
            <person name="Cooper J."/>
            <person name="Damon W."/>
            <person name="Desjardin D."/>
            <person name="Finy P."/>
            <person name="Geml J."/>
            <person name="Haridas S."/>
            <person name="Hughes K."/>
            <person name="Justo A."/>
            <person name="Karasinski D."/>
            <person name="Kautmanova I."/>
            <person name="Kiss B."/>
            <person name="Kocsube S."/>
            <person name="Kotiranta H."/>
            <person name="LaButti K.M."/>
            <person name="Lechner B.E."/>
            <person name="Liimatainen K."/>
            <person name="Lipzen A."/>
            <person name="Lukacs Z."/>
            <person name="Mihaltcheva S."/>
            <person name="Morgado L.N."/>
            <person name="Niskanen T."/>
            <person name="Noordeloos M.E."/>
            <person name="Ohm R.A."/>
            <person name="Ortiz-Santana B."/>
            <person name="Ovrebo C."/>
            <person name="Racz N."/>
            <person name="Riley R."/>
            <person name="Savchenko A."/>
            <person name="Shiryaev A."/>
            <person name="Soop K."/>
            <person name="Spirin V."/>
            <person name="Szebenyi C."/>
            <person name="Tomsovsky M."/>
            <person name="Tulloss R.E."/>
            <person name="Uehling J."/>
            <person name="Grigoriev I.V."/>
            <person name="Vagvolgyi C."/>
            <person name="Papp T."/>
            <person name="Martin F.M."/>
            <person name="Miettinen O."/>
            <person name="Hibbett D.S."/>
            <person name="Nagy L.G."/>
        </authorList>
    </citation>
    <scope>NUCLEOTIDE SEQUENCE [LARGE SCALE GENOMIC DNA]</scope>
    <source>
        <strain evidence="10 11">FP101781</strain>
    </source>
</reference>
<dbReference type="OrthoDB" id="21550at2759"/>
<proteinExistence type="inferred from homology"/>
<evidence type="ECO:0000313" key="10">
    <source>
        <dbReference type="EMBL" id="TEB38796.1"/>
    </source>
</evidence>
<evidence type="ECO:0000256" key="1">
    <source>
        <dbReference type="ARBA" id="ARBA00004123"/>
    </source>
</evidence>
<dbReference type="Gene3D" id="2.40.10.230">
    <property type="entry name" value="Probable tRNA pseudouridine synthase domain"/>
    <property type="match status" value="1"/>
</dbReference>
<feature type="region of interest" description="Disordered" evidence="9">
    <location>
        <begin position="329"/>
        <end position="464"/>
    </location>
</feature>
<dbReference type="InterPro" id="IPR038664">
    <property type="entry name" value="Gar1/Naf1_Cbf5-bd_sf"/>
</dbReference>
<dbReference type="InterPro" id="IPR007504">
    <property type="entry name" value="H/ACA_rnp_Gar1/Naf1"/>
</dbReference>
<dbReference type="PANTHER" id="PTHR31633">
    <property type="entry name" value="H/ACA RIBONUCLEOPROTEIN COMPLEX NON-CORE SUBUNIT NAF1"/>
    <property type="match status" value="1"/>
</dbReference>
<dbReference type="Proteomes" id="UP000298030">
    <property type="component" value="Unassembled WGS sequence"/>
</dbReference>
<feature type="region of interest" description="Disordered" evidence="9">
    <location>
        <begin position="281"/>
        <end position="311"/>
    </location>
</feature>
<dbReference type="InterPro" id="IPR009000">
    <property type="entry name" value="Transl_B-barrel_sf"/>
</dbReference>
<dbReference type="EMBL" id="QPFP01000002">
    <property type="protein sequence ID" value="TEB38796.1"/>
    <property type="molecule type" value="Genomic_DNA"/>
</dbReference>
<dbReference type="STRING" id="71717.A0A4Y7TX92"/>
<feature type="compositionally biased region" description="Acidic residues" evidence="9">
    <location>
        <begin position="43"/>
        <end position="58"/>
    </location>
</feature>
<feature type="compositionally biased region" description="Polar residues" evidence="9">
    <location>
        <begin position="356"/>
        <end position="368"/>
    </location>
</feature>
<comment type="subcellular location">
    <subcellularLocation>
        <location evidence="1">Nucleus</location>
    </subcellularLocation>
</comment>
<feature type="compositionally biased region" description="Basic and acidic residues" evidence="9">
    <location>
        <begin position="291"/>
        <end position="302"/>
    </location>
</feature>
<dbReference type="GO" id="GO:0000493">
    <property type="term" value="P:box H/ACA snoRNP assembly"/>
    <property type="evidence" value="ECO:0007669"/>
    <property type="project" value="InterPro"/>
</dbReference>
<sequence>MPQDLLLIQEMVGVLELPKQDPTTKMDEDESSSSSESDISSSDGEDEKEQGADSEDEIEARLVNVGEEDSDPSSEKSPPAPSHSNSESSSDSEDDEPKKGDAEAAVDLVDVDDDEEGVPSAGAGGVLQTKHEVLEVDIAIPEVDTVDPSEQLEKVGEVTTVMDNVAIVRALPSDNMNRGSQNALDSDTLLVFDDRTVMGYIYETFGPTNQPLYQVKYNSKYPLDRERVKISREVFMVPSKSKFVFVDRIKAFKGSDASNVYDEEPADDELEFSDDEAEAAYKSRMKRKRGEARARSVAHSREATPNPSHLRDYELVDDVVLSRNAYDENGPYDLDFSDPGPSRPAPIAYDDPYSMPTETTPVESQSAPPSRPIRPLPRHDAKPRGRGRGGGGFSQSNRGRGRGGGYDGRRGGAGYSGPPRQAEQSQGDSYSPRTSSQMQGQNYYQHDYSSMSQQPMQAPVAPSWGYPPAGAGGVMQPSFGGQGTGMPFVQPHINPLFASALGFQMGQGQSMGYNPQFNMPPYSGGYQEPHQQQFQQPQQPWNGQWPAPGNVQHPPGGQGQG</sequence>
<protein>
    <recommendedName>
        <fullName evidence="3">H/ACA ribonucleoprotein complex non-core subunit NAF1</fullName>
    </recommendedName>
</protein>
<feature type="compositionally biased region" description="Low complexity" evidence="9">
    <location>
        <begin position="527"/>
        <end position="548"/>
    </location>
</feature>
<keyword evidence="4" id="KW-0690">Ribosome biogenesis</keyword>
<keyword evidence="5" id="KW-0698">rRNA processing</keyword>
<name>A0A4Y7TX92_COPMI</name>
<evidence type="ECO:0000256" key="7">
    <source>
        <dbReference type="ARBA" id="ARBA00022884"/>
    </source>
</evidence>
<feature type="compositionally biased region" description="Polar residues" evidence="9">
    <location>
        <begin position="422"/>
        <end position="456"/>
    </location>
</feature>
<comment type="similarity">
    <text evidence="2">Belongs to the NAF1 family.</text>
</comment>
<organism evidence="10 11">
    <name type="scientific">Coprinellus micaceus</name>
    <name type="common">Glistening ink-cap mushroom</name>
    <name type="synonym">Coprinus micaceus</name>
    <dbReference type="NCBI Taxonomy" id="71717"/>
    <lineage>
        <taxon>Eukaryota</taxon>
        <taxon>Fungi</taxon>
        <taxon>Dikarya</taxon>
        <taxon>Basidiomycota</taxon>
        <taxon>Agaricomycotina</taxon>
        <taxon>Agaricomycetes</taxon>
        <taxon>Agaricomycetidae</taxon>
        <taxon>Agaricales</taxon>
        <taxon>Agaricineae</taxon>
        <taxon>Psathyrellaceae</taxon>
        <taxon>Coprinellus</taxon>
    </lineage>
</organism>
<evidence type="ECO:0000256" key="4">
    <source>
        <dbReference type="ARBA" id="ARBA00022517"/>
    </source>
</evidence>
<evidence type="ECO:0000256" key="9">
    <source>
        <dbReference type="SAM" id="MobiDB-lite"/>
    </source>
</evidence>
<dbReference type="GO" id="GO:0005732">
    <property type="term" value="C:sno(s)RNA-containing ribonucleoprotein complex"/>
    <property type="evidence" value="ECO:0007669"/>
    <property type="project" value="InterPro"/>
</dbReference>
<evidence type="ECO:0000256" key="2">
    <source>
        <dbReference type="ARBA" id="ARBA00009801"/>
    </source>
</evidence>
<feature type="compositionally biased region" description="Gly residues" evidence="9">
    <location>
        <begin position="402"/>
        <end position="415"/>
    </location>
</feature>
<dbReference type="InterPro" id="IPR040309">
    <property type="entry name" value="Naf1"/>
</dbReference>
<gene>
    <name evidence="10" type="ORF">FA13DRAFT_1785082</name>
</gene>
<dbReference type="AlphaFoldDB" id="A0A4Y7TX92"/>
<evidence type="ECO:0000256" key="8">
    <source>
        <dbReference type="ARBA" id="ARBA00023242"/>
    </source>
</evidence>
<evidence type="ECO:0000256" key="6">
    <source>
        <dbReference type="ARBA" id="ARBA00022553"/>
    </source>
</evidence>
<evidence type="ECO:0000313" key="11">
    <source>
        <dbReference type="Proteomes" id="UP000298030"/>
    </source>
</evidence>
<accession>A0A4Y7TX92</accession>